<gene>
    <name evidence="6" type="ORF">CLR69_18540</name>
</gene>
<feature type="domain" description="HTH lysR-type" evidence="5">
    <location>
        <begin position="5"/>
        <end position="62"/>
    </location>
</feature>
<comment type="caution">
    <text evidence="6">The sequence shown here is derived from an EMBL/GenBank/DDBJ whole genome shotgun (WGS) entry which is preliminary data.</text>
</comment>
<organism evidence="6 7">
    <name type="scientific">Pectobacterium zantedeschiae</name>
    <dbReference type="NCBI Taxonomy" id="2034769"/>
    <lineage>
        <taxon>Bacteria</taxon>
        <taxon>Pseudomonadati</taxon>
        <taxon>Pseudomonadota</taxon>
        <taxon>Gammaproteobacteria</taxon>
        <taxon>Enterobacterales</taxon>
        <taxon>Pectobacteriaceae</taxon>
        <taxon>Pectobacterium</taxon>
    </lineage>
</organism>
<dbReference type="InterPro" id="IPR036388">
    <property type="entry name" value="WH-like_DNA-bd_sf"/>
</dbReference>
<dbReference type="RefSeq" id="WP_129712902.1">
    <property type="nucleotide sequence ID" value="NZ_JBEHFA010000009.1"/>
</dbReference>
<evidence type="ECO:0000256" key="4">
    <source>
        <dbReference type="ARBA" id="ARBA00023163"/>
    </source>
</evidence>
<evidence type="ECO:0000313" key="6">
    <source>
        <dbReference type="EMBL" id="RYC40821.1"/>
    </source>
</evidence>
<dbReference type="Pfam" id="PF03466">
    <property type="entry name" value="LysR_substrate"/>
    <property type="match status" value="1"/>
</dbReference>
<evidence type="ECO:0000256" key="1">
    <source>
        <dbReference type="ARBA" id="ARBA00009437"/>
    </source>
</evidence>
<proteinExistence type="inferred from homology"/>
<dbReference type="EMBL" id="NWTM01000003">
    <property type="protein sequence ID" value="RYC40821.1"/>
    <property type="molecule type" value="Genomic_DNA"/>
</dbReference>
<dbReference type="InterPro" id="IPR036390">
    <property type="entry name" value="WH_DNA-bd_sf"/>
</dbReference>
<dbReference type="GO" id="GO:0003700">
    <property type="term" value="F:DNA-binding transcription factor activity"/>
    <property type="evidence" value="ECO:0007669"/>
    <property type="project" value="InterPro"/>
</dbReference>
<dbReference type="Pfam" id="PF00126">
    <property type="entry name" value="HTH_1"/>
    <property type="match status" value="1"/>
</dbReference>
<dbReference type="SUPFAM" id="SSF53850">
    <property type="entry name" value="Periplasmic binding protein-like II"/>
    <property type="match status" value="1"/>
</dbReference>
<dbReference type="Gene3D" id="1.10.10.10">
    <property type="entry name" value="Winged helix-like DNA-binding domain superfamily/Winged helix DNA-binding domain"/>
    <property type="match status" value="1"/>
</dbReference>
<dbReference type="PANTHER" id="PTHR30537">
    <property type="entry name" value="HTH-TYPE TRANSCRIPTIONAL REGULATOR"/>
    <property type="match status" value="1"/>
</dbReference>
<keyword evidence="2" id="KW-0805">Transcription regulation</keyword>
<dbReference type="OrthoDB" id="9110639at2"/>
<accession>A0A9X8JI93</accession>
<keyword evidence="7" id="KW-1185">Reference proteome</keyword>
<dbReference type="SUPFAM" id="SSF46785">
    <property type="entry name" value="Winged helix' DNA-binding domain"/>
    <property type="match status" value="1"/>
</dbReference>
<dbReference type="Proteomes" id="UP001138460">
    <property type="component" value="Unassembled WGS sequence"/>
</dbReference>
<evidence type="ECO:0000256" key="2">
    <source>
        <dbReference type="ARBA" id="ARBA00023015"/>
    </source>
</evidence>
<evidence type="ECO:0000256" key="3">
    <source>
        <dbReference type="ARBA" id="ARBA00023125"/>
    </source>
</evidence>
<evidence type="ECO:0000313" key="7">
    <source>
        <dbReference type="Proteomes" id="UP001138460"/>
    </source>
</evidence>
<dbReference type="PANTHER" id="PTHR30537:SF5">
    <property type="entry name" value="HTH-TYPE TRANSCRIPTIONAL ACTIVATOR TTDR-RELATED"/>
    <property type="match status" value="1"/>
</dbReference>
<keyword evidence="4" id="KW-0804">Transcription</keyword>
<dbReference type="FunFam" id="1.10.10.10:FF:000001">
    <property type="entry name" value="LysR family transcriptional regulator"/>
    <property type="match status" value="1"/>
</dbReference>
<sequence>MISSERLNNIRAFVQAVQAGGFGRAAEQLGLSRSTVGKAIARLEARLQIRLFHRTTRSLSLTDEGVLFYEDCVKALAALEEAENRLAARTIIPSGNLRVTLPERFGQRWIMPELLRLTHRFSALHIDVQFSNRLVDLAEEGMDFAIRIGEIGEHAGLVARRMGEQRQVLCASADYLAQSGHPQQLSDLTMHRGIGLLRNGQAQPWKVENEKGGCQSVLPPTRLRLGNMDAVMMAALSGHGIAQLPQWLVADALRKGELVEVLVGCCGTGLPIHMVWLKGLTMPLRLRAAIDSLLIAFTPHAPWE</sequence>
<evidence type="ECO:0000259" key="5">
    <source>
        <dbReference type="PROSITE" id="PS50931"/>
    </source>
</evidence>
<keyword evidence="3" id="KW-0238">DNA-binding</keyword>
<name>A0A9X8JI93_9GAMM</name>
<dbReference type="PROSITE" id="PS50931">
    <property type="entry name" value="HTH_LYSR"/>
    <property type="match status" value="1"/>
</dbReference>
<dbReference type="InterPro" id="IPR005119">
    <property type="entry name" value="LysR_subst-bd"/>
</dbReference>
<dbReference type="InterPro" id="IPR058163">
    <property type="entry name" value="LysR-type_TF_proteobact-type"/>
</dbReference>
<dbReference type="GO" id="GO:0043565">
    <property type="term" value="F:sequence-specific DNA binding"/>
    <property type="evidence" value="ECO:0007669"/>
    <property type="project" value="TreeGrafter"/>
</dbReference>
<dbReference type="Gene3D" id="3.40.190.290">
    <property type="match status" value="1"/>
</dbReference>
<dbReference type="InterPro" id="IPR000847">
    <property type="entry name" value="LysR_HTH_N"/>
</dbReference>
<protein>
    <submittedName>
        <fullName evidence="6">LysR family transcriptional regulator</fullName>
    </submittedName>
</protein>
<comment type="similarity">
    <text evidence="1">Belongs to the LysR transcriptional regulatory family.</text>
</comment>
<dbReference type="GO" id="GO:0006351">
    <property type="term" value="P:DNA-templated transcription"/>
    <property type="evidence" value="ECO:0007669"/>
    <property type="project" value="TreeGrafter"/>
</dbReference>
<reference evidence="6 7" key="1">
    <citation type="journal article" date="2018" name="Syst. Appl. Microbiol.">
        <title>Pectobacterium zantedeschiae sp. nov. a new species of a soft rot pathogen isolated from Calla lily (Zantedeschia spp.).</title>
        <authorList>
            <person name="Waleron M."/>
            <person name="Misztak A."/>
            <person name="Waleron M."/>
            <person name="Franczuk M."/>
            <person name="Jonca J."/>
            <person name="Wielgomas B."/>
            <person name="Mikicinski A."/>
            <person name="Popovic T."/>
            <person name="Waleron K."/>
        </authorList>
    </citation>
    <scope>NUCLEOTIDE SEQUENCE [LARGE SCALE GENOMIC DNA]</scope>
    <source>
        <strain evidence="6 7">9M</strain>
    </source>
</reference>
<dbReference type="AlphaFoldDB" id="A0A9X8JI93"/>